<dbReference type="GO" id="GO:0022627">
    <property type="term" value="C:cytosolic small ribosomal subunit"/>
    <property type="evidence" value="ECO:0007669"/>
    <property type="project" value="TreeGrafter"/>
</dbReference>
<evidence type="ECO:0000256" key="1">
    <source>
        <dbReference type="ARBA" id="ARBA00010254"/>
    </source>
</evidence>
<accession>A0A0G1S1N6</accession>
<comment type="subunit">
    <text evidence="6">Part of the 30S ribosomal subunit.</text>
</comment>
<gene>
    <name evidence="6" type="primary">rpsQ</name>
    <name evidence="7" type="ORF">UX86_C0029G0008</name>
</gene>
<dbReference type="SUPFAM" id="SSF50249">
    <property type="entry name" value="Nucleic acid-binding proteins"/>
    <property type="match status" value="1"/>
</dbReference>
<dbReference type="GO" id="GO:0003735">
    <property type="term" value="F:structural constituent of ribosome"/>
    <property type="evidence" value="ECO:0007669"/>
    <property type="project" value="InterPro"/>
</dbReference>
<proteinExistence type="inferred from homology"/>
<dbReference type="Pfam" id="PF00366">
    <property type="entry name" value="Ribosomal_S17"/>
    <property type="match status" value="1"/>
</dbReference>
<sequence length="75" mass="8661">MKTFTGKVVSAKTPQTAVVEVTRFVAHPVYYKRIRKSKKYHAHCLLDIKEGDTVVMKEIKPMSKTKHFQITEVVK</sequence>
<evidence type="ECO:0000313" key="7">
    <source>
        <dbReference type="EMBL" id="KKU63237.1"/>
    </source>
</evidence>
<evidence type="ECO:0000256" key="3">
    <source>
        <dbReference type="ARBA" id="ARBA00022884"/>
    </source>
</evidence>
<keyword evidence="4 6" id="KW-0689">Ribosomal protein</keyword>
<evidence type="ECO:0000256" key="5">
    <source>
        <dbReference type="ARBA" id="ARBA00023274"/>
    </source>
</evidence>
<reference evidence="7 8" key="1">
    <citation type="journal article" date="2015" name="Nature">
        <title>rRNA introns, odd ribosomes, and small enigmatic genomes across a large radiation of phyla.</title>
        <authorList>
            <person name="Brown C.T."/>
            <person name="Hug L.A."/>
            <person name="Thomas B.C."/>
            <person name="Sharon I."/>
            <person name="Castelle C.J."/>
            <person name="Singh A."/>
            <person name="Wilkins M.J."/>
            <person name="Williams K.H."/>
            <person name="Banfield J.F."/>
        </authorList>
    </citation>
    <scope>NUCLEOTIDE SEQUENCE [LARGE SCALE GENOMIC DNA]</scope>
</reference>
<evidence type="ECO:0000256" key="4">
    <source>
        <dbReference type="ARBA" id="ARBA00022980"/>
    </source>
</evidence>
<dbReference type="HAMAP" id="MF_01345_B">
    <property type="entry name" value="Ribosomal_uS17_B"/>
    <property type="match status" value="1"/>
</dbReference>
<dbReference type="InterPro" id="IPR012340">
    <property type="entry name" value="NA-bd_OB-fold"/>
</dbReference>
<dbReference type="STRING" id="1618364.UX86_C0029G0008"/>
<dbReference type="InterPro" id="IPR000266">
    <property type="entry name" value="Ribosomal_uS17"/>
</dbReference>
<keyword evidence="3 6" id="KW-0694">RNA-binding</keyword>
<keyword evidence="2 6" id="KW-0699">rRNA-binding</keyword>
<evidence type="ECO:0000313" key="8">
    <source>
        <dbReference type="Proteomes" id="UP000034502"/>
    </source>
</evidence>
<dbReference type="GO" id="GO:0006412">
    <property type="term" value="P:translation"/>
    <property type="evidence" value="ECO:0007669"/>
    <property type="project" value="UniProtKB-UniRule"/>
</dbReference>
<dbReference type="CDD" id="cd00364">
    <property type="entry name" value="Ribosomal_uS17"/>
    <property type="match status" value="1"/>
</dbReference>
<dbReference type="EMBL" id="LCNU01000029">
    <property type="protein sequence ID" value="KKU63237.1"/>
    <property type="molecule type" value="Genomic_DNA"/>
</dbReference>
<dbReference type="PANTHER" id="PTHR10744">
    <property type="entry name" value="40S RIBOSOMAL PROTEIN S11 FAMILY MEMBER"/>
    <property type="match status" value="1"/>
</dbReference>
<dbReference type="AlphaFoldDB" id="A0A0G1S1N6"/>
<dbReference type="Gene3D" id="2.40.50.140">
    <property type="entry name" value="Nucleic acid-binding proteins"/>
    <property type="match status" value="1"/>
</dbReference>
<comment type="caution">
    <text evidence="7">The sequence shown here is derived from an EMBL/GenBank/DDBJ whole genome shotgun (WGS) entry which is preliminary data.</text>
</comment>
<protein>
    <recommendedName>
        <fullName evidence="6">Small ribosomal subunit protein uS17</fullName>
    </recommendedName>
</protein>
<dbReference type="Proteomes" id="UP000034502">
    <property type="component" value="Unassembled WGS sequence"/>
</dbReference>
<dbReference type="NCBIfam" id="NF004123">
    <property type="entry name" value="PRK05610.1"/>
    <property type="match status" value="1"/>
</dbReference>
<evidence type="ECO:0000256" key="2">
    <source>
        <dbReference type="ARBA" id="ARBA00022730"/>
    </source>
</evidence>
<keyword evidence="5 6" id="KW-0687">Ribonucleoprotein</keyword>
<dbReference type="GO" id="GO:0019843">
    <property type="term" value="F:rRNA binding"/>
    <property type="evidence" value="ECO:0007669"/>
    <property type="project" value="UniProtKB-UniRule"/>
</dbReference>
<evidence type="ECO:0000256" key="6">
    <source>
        <dbReference type="HAMAP-Rule" id="MF_01345"/>
    </source>
</evidence>
<dbReference type="PANTHER" id="PTHR10744:SF1">
    <property type="entry name" value="SMALL RIBOSOMAL SUBUNIT PROTEIN US17M"/>
    <property type="match status" value="1"/>
</dbReference>
<comment type="similarity">
    <text evidence="1 6">Belongs to the universal ribosomal protein uS17 family.</text>
</comment>
<dbReference type="InterPro" id="IPR019984">
    <property type="entry name" value="Ribosomal_uS17_bact/chlr"/>
</dbReference>
<name>A0A0G1S1N6_9BACT</name>
<dbReference type="PRINTS" id="PR00973">
    <property type="entry name" value="RIBOSOMALS17"/>
</dbReference>
<organism evidence="7 8">
    <name type="scientific">Candidatus Amesbacteria bacterium GW2011_GWC1_47_15</name>
    <dbReference type="NCBI Taxonomy" id="1618364"/>
    <lineage>
        <taxon>Bacteria</taxon>
        <taxon>Candidatus Amesiibacteriota</taxon>
    </lineage>
</organism>
<comment type="function">
    <text evidence="6">One of the primary rRNA binding proteins, it binds specifically to the 5'-end of 16S ribosomal RNA.</text>
</comment>